<accession>A0A1I5SWI3</accession>
<dbReference type="EMBL" id="FOXA01000012">
    <property type="protein sequence ID" value="SFP75021.1"/>
    <property type="molecule type" value="Genomic_DNA"/>
</dbReference>
<feature type="transmembrane region" description="Helical" evidence="2">
    <location>
        <begin position="293"/>
        <end position="312"/>
    </location>
</feature>
<evidence type="ECO:0000256" key="1">
    <source>
        <dbReference type="SAM" id="MobiDB-lite"/>
    </source>
</evidence>
<sequence length="428" mass="47008">MAGRTGMNVRRTSEDGRFPLVIAVRPASVGTVLAAGISILLFIVAARFAQDLGAPAGEGVIFLAVVAATGLGAIWSCWKVIRSFRQRTDIRIDDGEVSVTERTLLGTRHWSEPLSAFEGVRWQRYQHTQSSSDSDTSNRIRHTHLIELVHSNPSKTIPLFEEVTSPPGLLQVGSLMREAVTEGPPSEEQKARLREKAQEMRRTTRAGEPRLVWEGYARQLDMPAIDARDGGYEVREAEDVDKNVQELAKGGRIDAAQSDAPPPPSLEVETLGDPADPASQELRVRLHATEVPLLFHGLFVAVGSLFVLQGVFTLSFDTILFGLVFIGIAIGIWYLERRAPREIRITREEIAYVVPNVESRGYSVPLSEVESVRVGIRQGATVAGRSTPLFGRELVLSTDRGEHTLAGGVPQDALEWLRRYIVSAIAHA</sequence>
<name>A0A1I5SWI3_9RHOB</name>
<gene>
    <name evidence="3" type="ORF">SAMN04488047_11222</name>
</gene>
<keyword evidence="4" id="KW-1185">Reference proteome</keyword>
<protein>
    <submittedName>
        <fullName evidence="3">Uncharacterized protein</fullName>
    </submittedName>
</protein>
<evidence type="ECO:0000256" key="2">
    <source>
        <dbReference type="SAM" id="Phobius"/>
    </source>
</evidence>
<keyword evidence="2" id="KW-0812">Transmembrane</keyword>
<feature type="region of interest" description="Disordered" evidence="1">
    <location>
        <begin position="251"/>
        <end position="274"/>
    </location>
</feature>
<feature type="transmembrane region" description="Helical" evidence="2">
    <location>
        <begin position="60"/>
        <end position="81"/>
    </location>
</feature>
<dbReference type="RefSeq" id="WP_093423270.1">
    <property type="nucleotide sequence ID" value="NZ_FOXA01000012.1"/>
</dbReference>
<dbReference type="Proteomes" id="UP000199356">
    <property type="component" value="Unassembled WGS sequence"/>
</dbReference>
<feature type="transmembrane region" description="Helical" evidence="2">
    <location>
        <begin position="318"/>
        <end position="335"/>
    </location>
</feature>
<dbReference type="STRING" id="441119.SAMN04488047_11222"/>
<evidence type="ECO:0000313" key="3">
    <source>
        <dbReference type="EMBL" id="SFP75021.1"/>
    </source>
</evidence>
<proteinExistence type="predicted"/>
<keyword evidence="2" id="KW-0472">Membrane</keyword>
<keyword evidence="2" id="KW-1133">Transmembrane helix</keyword>
<dbReference type="OrthoDB" id="7931255at2"/>
<evidence type="ECO:0000313" key="4">
    <source>
        <dbReference type="Proteomes" id="UP000199356"/>
    </source>
</evidence>
<feature type="transmembrane region" description="Helical" evidence="2">
    <location>
        <begin position="20"/>
        <end position="48"/>
    </location>
</feature>
<reference evidence="3 4" key="1">
    <citation type="submission" date="2016-10" db="EMBL/GenBank/DDBJ databases">
        <authorList>
            <person name="de Groot N.N."/>
        </authorList>
    </citation>
    <scope>NUCLEOTIDE SEQUENCE [LARGE SCALE GENOMIC DNA]</scope>
    <source>
        <strain evidence="3 4">DSM 19547</strain>
    </source>
</reference>
<dbReference type="AlphaFoldDB" id="A0A1I5SWI3"/>
<organism evidence="3 4">
    <name type="scientific">Tranquillimonas alkanivorans</name>
    <dbReference type="NCBI Taxonomy" id="441119"/>
    <lineage>
        <taxon>Bacteria</taxon>
        <taxon>Pseudomonadati</taxon>
        <taxon>Pseudomonadota</taxon>
        <taxon>Alphaproteobacteria</taxon>
        <taxon>Rhodobacterales</taxon>
        <taxon>Roseobacteraceae</taxon>
        <taxon>Tranquillimonas</taxon>
    </lineage>
</organism>